<dbReference type="Gene3D" id="3.50.50.60">
    <property type="entry name" value="FAD/NAD(P)-binding domain"/>
    <property type="match status" value="1"/>
</dbReference>
<dbReference type="OrthoDB" id="9799943at2"/>
<evidence type="ECO:0000256" key="1">
    <source>
        <dbReference type="ARBA" id="ARBA00001974"/>
    </source>
</evidence>
<keyword evidence="3" id="KW-0285">Flavoprotein</keyword>
<evidence type="ECO:0000256" key="4">
    <source>
        <dbReference type="ARBA" id="ARBA00023002"/>
    </source>
</evidence>
<dbReference type="InterPro" id="IPR017741">
    <property type="entry name" value="FAD-dependent_OxRdtase_HpnW"/>
</dbReference>
<dbReference type="GO" id="GO:0016491">
    <property type="term" value="F:oxidoreductase activity"/>
    <property type="evidence" value="ECO:0007669"/>
    <property type="project" value="UniProtKB-KW"/>
</dbReference>
<dbReference type="AlphaFoldDB" id="A0A2W7S7D5"/>
<evidence type="ECO:0000313" key="6">
    <source>
        <dbReference type="EMBL" id="PZX62869.1"/>
    </source>
</evidence>
<dbReference type="SUPFAM" id="SSF51905">
    <property type="entry name" value="FAD/NAD(P)-binding domain"/>
    <property type="match status" value="1"/>
</dbReference>
<dbReference type="EMBL" id="QKZV01000004">
    <property type="protein sequence ID" value="PZX62869.1"/>
    <property type="molecule type" value="Genomic_DNA"/>
</dbReference>
<keyword evidence="4" id="KW-0560">Oxidoreductase</keyword>
<evidence type="ECO:0000256" key="3">
    <source>
        <dbReference type="ARBA" id="ARBA00022630"/>
    </source>
</evidence>
<dbReference type="PANTHER" id="PTHR13847">
    <property type="entry name" value="SARCOSINE DEHYDROGENASE-RELATED"/>
    <property type="match status" value="1"/>
</dbReference>
<evidence type="ECO:0000259" key="5">
    <source>
        <dbReference type="Pfam" id="PF01266"/>
    </source>
</evidence>
<reference evidence="6 7" key="1">
    <citation type="submission" date="2018-06" db="EMBL/GenBank/DDBJ databases">
        <title>Genomic Encyclopedia of Archaeal and Bacterial Type Strains, Phase II (KMG-II): from individual species to whole genera.</title>
        <authorList>
            <person name="Goeker M."/>
        </authorList>
    </citation>
    <scope>NUCLEOTIDE SEQUENCE [LARGE SCALE GENOMIC DNA]</scope>
    <source>
        <strain evidence="6 7">DSM 23241</strain>
    </source>
</reference>
<protein>
    <submittedName>
        <fullName evidence="6">FAD dependent oxidoreductase TIGR03364</fullName>
    </submittedName>
</protein>
<sequence>MHKQSAIVIGAGIVGLATARALSLKGFSVTIIERSERAVGASVRNFGMIWPIGQPSGTLYNRALRSKAIWKEVADSIGLWYRESGSLHVAYYDDEMQVLEELYDAFHADGRPVELMRKKDIIEEFEGVVENGLLGGLYSATEMIVDPREAIAAIPQYLSEFLEVKFIWGKAVTNIESGKVYLGKECLQADVVVVCSGADFETLFPEQFNGLAITKCKLQMLRYNAGADGMHIGTSLCGGLSLIHYQSFKAAPSLPQLKARYEAEMSEYVKWGIHVMVSQNHLGEFTVGDTHEYGLTFDPFDSAYLNNLVTQYLKQFVHAQSWNLLQSWNGIYAKMTNGATEVFLEPLPDVYILNGLGGAGMTLSFGLAEEKVATILS</sequence>
<gene>
    <name evidence="6" type="ORF">LX80_01563</name>
</gene>
<dbReference type="GO" id="GO:0005737">
    <property type="term" value="C:cytoplasm"/>
    <property type="evidence" value="ECO:0007669"/>
    <property type="project" value="TreeGrafter"/>
</dbReference>
<evidence type="ECO:0000256" key="2">
    <source>
        <dbReference type="ARBA" id="ARBA00009410"/>
    </source>
</evidence>
<accession>A0A2W7S7D5</accession>
<comment type="cofactor">
    <cofactor evidence="1">
        <name>FAD</name>
        <dbReference type="ChEBI" id="CHEBI:57692"/>
    </cofactor>
</comment>
<comment type="similarity">
    <text evidence="2">Belongs to the DadA oxidoreductase family.</text>
</comment>
<dbReference type="InterPro" id="IPR006076">
    <property type="entry name" value="FAD-dep_OxRdtase"/>
</dbReference>
<feature type="domain" description="FAD dependent oxidoreductase" evidence="5">
    <location>
        <begin position="6"/>
        <end position="369"/>
    </location>
</feature>
<dbReference type="InterPro" id="IPR036188">
    <property type="entry name" value="FAD/NAD-bd_sf"/>
</dbReference>
<dbReference type="Pfam" id="PF01266">
    <property type="entry name" value="DAO"/>
    <property type="match status" value="1"/>
</dbReference>
<dbReference type="PANTHER" id="PTHR13847:SF286">
    <property type="entry name" value="D-AMINO ACID DEHYDROGENASE"/>
    <property type="match status" value="1"/>
</dbReference>
<evidence type="ECO:0000313" key="7">
    <source>
        <dbReference type="Proteomes" id="UP000249720"/>
    </source>
</evidence>
<dbReference type="Gene3D" id="3.30.9.10">
    <property type="entry name" value="D-Amino Acid Oxidase, subunit A, domain 2"/>
    <property type="match status" value="1"/>
</dbReference>
<dbReference type="Proteomes" id="UP000249720">
    <property type="component" value="Unassembled WGS sequence"/>
</dbReference>
<dbReference type="RefSeq" id="WP_111294959.1">
    <property type="nucleotide sequence ID" value="NZ_QKZV01000004.1"/>
</dbReference>
<dbReference type="NCBIfam" id="TIGR03364">
    <property type="entry name" value="HpnW_proposed"/>
    <property type="match status" value="1"/>
</dbReference>
<keyword evidence="7" id="KW-1185">Reference proteome</keyword>
<comment type="caution">
    <text evidence="6">The sequence shown here is derived from an EMBL/GenBank/DDBJ whole genome shotgun (WGS) entry which is preliminary data.</text>
</comment>
<proteinExistence type="inferred from homology"/>
<name>A0A2W7S7D5_9BACT</name>
<organism evidence="6 7">
    <name type="scientific">Hydrotalea sandarakina</name>
    <dbReference type="NCBI Taxonomy" id="1004304"/>
    <lineage>
        <taxon>Bacteria</taxon>
        <taxon>Pseudomonadati</taxon>
        <taxon>Bacteroidota</taxon>
        <taxon>Chitinophagia</taxon>
        <taxon>Chitinophagales</taxon>
        <taxon>Chitinophagaceae</taxon>
        <taxon>Hydrotalea</taxon>
    </lineage>
</organism>